<keyword evidence="2" id="KW-1185">Reference proteome</keyword>
<dbReference type="Proteomes" id="UP000789739">
    <property type="component" value="Unassembled WGS sequence"/>
</dbReference>
<gene>
    <name evidence="1" type="ORF">PBRASI_LOCUS10459</name>
</gene>
<dbReference type="AlphaFoldDB" id="A0A9N9DXN0"/>
<organism evidence="1 2">
    <name type="scientific">Paraglomus brasilianum</name>
    <dbReference type="NCBI Taxonomy" id="144538"/>
    <lineage>
        <taxon>Eukaryota</taxon>
        <taxon>Fungi</taxon>
        <taxon>Fungi incertae sedis</taxon>
        <taxon>Mucoromycota</taxon>
        <taxon>Glomeromycotina</taxon>
        <taxon>Glomeromycetes</taxon>
        <taxon>Paraglomerales</taxon>
        <taxon>Paraglomeraceae</taxon>
        <taxon>Paraglomus</taxon>
    </lineage>
</organism>
<accession>A0A9N9DXN0</accession>
<name>A0A9N9DXN0_9GLOM</name>
<evidence type="ECO:0000313" key="2">
    <source>
        <dbReference type="Proteomes" id="UP000789739"/>
    </source>
</evidence>
<proteinExistence type="predicted"/>
<dbReference type="EMBL" id="CAJVPI010003146">
    <property type="protein sequence ID" value="CAG8654880.1"/>
    <property type="molecule type" value="Genomic_DNA"/>
</dbReference>
<reference evidence="1" key="1">
    <citation type="submission" date="2021-06" db="EMBL/GenBank/DDBJ databases">
        <authorList>
            <person name="Kallberg Y."/>
            <person name="Tangrot J."/>
            <person name="Rosling A."/>
        </authorList>
    </citation>
    <scope>NUCLEOTIDE SEQUENCE</scope>
    <source>
        <strain evidence="1">BR232B</strain>
    </source>
</reference>
<comment type="caution">
    <text evidence="1">The sequence shown here is derived from an EMBL/GenBank/DDBJ whole genome shotgun (WGS) entry which is preliminary data.</text>
</comment>
<sequence length="69" mass="8023">MKECVKIMGTTKWSLYLVLQDSPLYYMPMTDMQTPNMLCSDLDNEGYKELTLSFPILNILNFHSTILDI</sequence>
<evidence type="ECO:0000313" key="1">
    <source>
        <dbReference type="EMBL" id="CAG8654880.1"/>
    </source>
</evidence>
<protein>
    <submittedName>
        <fullName evidence="1">10382_t:CDS:1</fullName>
    </submittedName>
</protein>